<evidence type="ECO:0000256" key="1">
    <source>
        <dbReference type="SAM" id="Phobius"/>
    </source>
</evidence>
<feature type="transmembrane region" description="Helical" evidence="1">
    <location>
        <begin position="1526"/>
        <end position="1552"/>
    </location>
</feature>
<proteinExistence type="predicted"/>
<comment type="caution">
    <text evidence="2">The sequence shown here is derived from an EMBL/GenBank/DDBJ whole genome shotgun (WGS) entry which is preliminary data.</text>
</comment>
<dbReference type="Proteomes" id="UP000285712">
    <property type="component" value="Unassembled WGS sequence"/>
</dbReference>
<evidence type="ECO:0000313" key="2">
    <source>
        <dbReference type="EMBL" id="RHY97508.1"/>
    </source>
</evidence>
<name>A0A3R7AJG7_APHAT</name>
<gene>
    <name evidence="2" type="ORF">DYB35_006413</name>
</gene>
<reference evidence="2 3" key="1">
    <citation type="submission" date="2018-08" db="EMBL/GenBank/DDBJ databases">
        <title>Aphanomyces genome sequencing and annotation.</title>
        <authorList>
            <person name="Minardi D."/>
            <person name="Oidtmann B."/>
            <person name="Van Der Giezen M."/>
            <person name="Studholme D.J."/>
        </authorList>
    </citation>
    <scope>NUCLEOTIDE SEQUENCE [LARGE SCALE GENOMIC DNA]</scope>
    <source>
        <strain evidence="2 3">Sv</strain>
    </source>
</reference>
<dbReference type="VEuPathDB" id="FungiDB:H257_14105"/>
<evidence type="ECO:0000313" key="3">
    <source>
        <dbReference type="Proteomes" id="UP000285712"/>
    </source>
</evidence>
<feature type="transmembrane region" description="Helical" evidence="1">
    <location>
        <begin position="63"/>
        <end position="84"/>
    </location>
</feature>
<sequence length="1818" mass="201895">MTEPARFAFIFCPEDKSPSPMKVHRRLTQMLPGQVVTRNHVQVSSLVYDEPPSKHTRYKVGGVLYLLLTATGSVLYLVVVSPSMSNDYWWPRFNTTSTQTFIADLYNFLLTTPTTGPFDLFATTSMIRKDYSSSSTFIGMHSSAARAILLRPLALDAVVPILRSVDLFENMRTMPPPCWLDFNRTFEMAHTARHQVLCNDRHQSNAALYLETLLRNVDSTDLSSSLYLDPLQSTIFHVVEAISVDGVRWMARTVNHTWLPVAQEVALWQAHGLSYFQNQLQNLFHEGLRNTVTIVSALGMRGYVTIHNIPFENRPKGAWSTGYAYCGFWNDLEAGAWTATSLIRSASNAFEVMGNDWDEYYCGTSGNAATALIRSNLGPLTTIDIYLVSLPPVLTALYAAFLNHLHIAVMPQHQAYMQLTEPTLEVLPASWKHQDAVYYGGNPLCCYGNPMPYVQPSFGYYDDCGAQDRHEINMARDSVLFAMFATAITSSDQLTSVCALTTGPAMFTSCMQSLLPASDVFTTLLKAPLEALRPQLTQTSQAIAGLNVSFVQWATIAGVDQVLHQPMITSSSTSSSWSFIGWMTMFDWANGQREVYSFQGDLNTYVLMSRPNPPLQLTANAGEFPHSACAYVWVVCSYISVVLLGVIGLVLVYSAWSGFHIDGRNLFRVNRVVGGCWVGRPFLCLRGLTAILVLSTSNVDFTSTGGGLSHFSFSRRPLWQTLVLAGEVSWITYVLNDILLPWTRPFSSQYSYLSSLLTWVSAIYIESASPYMAQATVSTNCSIVSFMRGLECTSGDIRIGSLQRTGVLLLIVGTSTVVSYVGVALASKLGAARHTYQVPPNVLLASTSEAFLAHPVNNFSSLDAAACVMSGILPYGNSLFDIKIWVTFQAKLIGPLTYCLLPASLDIRPLEPGEAKRRRRAFHTPTQPKSPFNIRTVGLLGLFYMVGAVGLSFIFLSISRTTLENDFVWVGFKQAKVQVFLSNWFNLNLQMASPTLNFQVNSGGYGDYATTNNSTKLNVLSSALYAIAIQDEVNTLANVVRGLRQMDSCLLPWIATAYCFADLGRVYEMAHSATRQVRCHQNQVSNGAVYLETVFGNAHWVPLNECWGAALDVGMFSSLRMTNDGATWVQSIQSNGRSESDEVQWWQRHNITRFTTQWQNYKHLGMTESFLVSNAIGLQYPLTLKKTKTSFHIPAATAFKMNWSFANDLTGVLMVNGSSILAGKSLLRQSATYAFVNSTMESAMVEQETLPSPLDPALTQFERDIGPFGVVDMARVACPQLLLDYYRTLYRTLLGKVSSGDDAIQSAFWTMYTYSMYSASPARWDTKRLWGGDINCGVNYGGWATAPFQYFSSNGICGNFLSDYQGVATANSIMATMSMASLAMEFPDLHRIGNRDSVNSDTIVQALNASLVFAMMYYTPAELAQQRSNAQVVQVHIRDVVQLELVQYMSDDDDAAPMELSRVNVFDPTEPNFEYFAWLYLFDWVEGKREVVTFQGDVGQVTTISTVQNYIERPVDAQEVPVNASLYFMLLIQYITVVLCGVGCLVCVYIVTNRGYIEGVNMMSFSLVAGHVWIGRPFMLLRGLTAICFLSTAKLNLVRPHDGLVSFFDSPDRSWLMTLLSSGEMAWLVNVIHDTFSVLTKQYTAECFSKSALIVCVSAAMWSFAAPTKHSVSISRNCHVPAVDFEVECVSGVVQIGDFGRFCGLIGLAFGTCLGTYAVERHRLSKAPPKSHWLSFFLYSAAKHRFERTIQRNWEHDGVYYLDKASAALTGVLSVEYRGALYILDIKTWRGYVISPDQLAARGVNLPPHLLHAIPLVE</sequence>
<feature type="transmembrane region" description="Helical" evidence="1">
    <location>
        <begin position="807"/>
        <end position="826"/>
    </location>
</feature>
<keyword evidence="1" id="KW-0472">Membrane</keyword>
<feature type="transmembrane region" description="Helical" evidence="1">
    <location>
        <begin position="630"/>
        <end position="656"/>
    </location>
</feature>
<feature type="transmembrane region" description="Helical" evidence="1">
    <location>
        <begin position="937"/>
        <end position="958"/>
    </location>
</feature>
<feature type="transmembrane region" description="Helical" evidence="1">
    <location>
        <begin position="677"/>
        <end position="697"/>
    </location>
</feature>
<keyword evidence="1" id="KW-1133">Transmembrane helix</keyword>
<organism evidence="2 3">
    <name type="scientific">Aphanomyces astaci</name>
    <name type="common">Crayfish plague agent</name>
    <dbReference type="NCBI Taxonomy" id="112090"/>
    <lineage>
        <taxon>Eukaryota</taxon>
        <taxon>Sar</taxon>
        <taxon>Stramenopiles</taxon>
        <taxon>Oomycota</taxon>
        <taxon>Saprolegniomycetes</taxon>
        <taxon>Saprolegniales</taxon>
        <taxon>Verrucalvaceae</taxon>
        <taxon>Aphanomyces</taxon>
    </lineage>
</organism>
<keyword evidence="1" id="KW-0812">Transmembrane</keyword>
<accession>A0A3R7AJG7</accession>
<protein>
    <submittedName>
        <fullName evidence="2">Uncharacterized protein</fullName>
    </submittedName>
</protein>
<dbReference type="EMBL" id="QUTG01002142">
    <property type="protein sequence ID" value="RHY97508.1"/>
    <property type="molecule type" value="Genomic_DNA"/>
</dbReference>